<dbReference type="PANTHER" id="PTHR42783">
    <property type="entry name" value="GLUTAMATE SYNTHASE [NADPH] SMALL CHAIN"/>
    <property type="match status" value="1"/>
</dbReference>
<reference evidence="3 4" key="1">
    <citation type="submission" date="2017-09" db="EMBL/GenBank/DDBJ databases">
        <title>Depth-based differentiation of microbial function through sediment-hosted aquifers and enrichment of novel symbionts in the deep terrestrial subsurface.</title>
        <authorList>
            <person name="Probst A.J."/>
            <person name="Ladd B."/>
            <person name="Jarett J.K."/>
            <person name="Geller-Mcgrath D.E."/>
            <person name="Sieber C.M."/>
            <person name="Emerson J.B."/>
            <person name="Anantharaman K."/>
            <person name="Thomas B.C."/>
            <person name="Malmstrom R."/>
            <person name="Stieglmeier M."/>
            <person name="Klingl A."/>
            <person name="Woyke T."/>
            <person name="Ryan C.M."/>
            <person name="Banfield J.F."/>
        </authorList>
    </citation>
    <scope>NUCLEOTIDE SEQUENCE [LARGE SCALE GENOMIC DNA]</scope>
    <source>
        <strain evidence="3">CG12_big_fil_rev_8_21_14_0_65_43_15</strain>
    </source>
</reference>
<evidence type="ECO:0000259" key="2">
    <source>
        <dbReference type="Pfam" id="PF14691"/>
    </source>
</evidence>
<protein>
    <submittedName>
        <fullName evidence="3">Glutamate synthase (NADPH), homotetrameric</fullName>
    </submittedName>
</protein>
<organism evidence="3 4">
    <name type="scientific">Candidatus Taenaricola geysiri</name>
    <dbReference type="NCBI Taxonomy" id="1974752"/>
    <lineage>
        <taxon>Bacteria</taxon>
        <taxon>Pseudomonadati</taxon>
        <taxon>Candidatus Omnitrophota</taxon>
        <taxon>Candidatus Taenaricola</taxon>
    </lineage>
</organism>
<dbReference type="PRINTS" id="PR00419">
    <property type="entry name" value="ADXRDTASE"/>
</dbReference>
<dbReference type="NCBIfam" id="TIGR01316">
    <property type="entry name" value="gltA"/>
    <property type="match status" value="1"/>
</dbReference>
<dbReference type="InterPro" id="IPR036188">
    <property type="entry name" value="FAD/NAD-bd_sf"/>
</dbReference>
<dbReference type="Gene3D" id="1.10.1060.10">
    <property type="entry name" value="Alpha-helical ferredoxin"/>
    <property type="match status" value="1"/>
</dbReference>
<proteinExistence type="predicted"/>
<dbReference type="Pfam" id="PF14691">
    <property type="entry name" value="Fer4_20"/>
    <property type="match status" value="1"/>
</dbReference>
<dbReference type="SUPFAM" id="SSF51971">
    <property type="entry name" value="Nucleotide-binding domain"/>
    <property type="match status" value="1"/>
</dbReference>
<dbReference type="GO" id="GO:0051536">
    <property type="term" value="F:iron-sulfur cluster binding"/>
    <property type="evidence" value="ECO:0007669"/>
    <property type="project" value="InterPro"/>
</dbReference>
<gene>
    <name evidence="3" type="primary">gltA</name>
    <name evidence="3" type="ORF">COW11_05380</name>
</gene>
<feature type="domain" description="FAD/NAD(P)-binding" evidence="1">
    <location>
        <begin position="153"/>
        <end position="465"/>
    </location>
</feature>
<dbReference type="InterPro" id="IPR023753">
    <property type="entry name" value="FAD/NAD-binding_dom"/>
</dbReference>
<dbReference type="InterPro" id="IPR028261">
    <property type="entry name" value="DPD_II"/>
</dbReference>
<dbReference type="PANTHER" id="PTHR42783:SF3">
    <property type="entry name" value="GLUTAMATE SYNTHASE [NADPH] SMALL CHAIN-RELATED"/>
    <property type="match status" value="1"/>
</dbReference>
<name>A0A2J0LDW6_9BACT</name>
<dbReference type="EMBL" id="PFGP01000123">
    <property type="protein sequence ID" value="PIW66058.1"/>
    <property type="molecule type" value="Genomic_DNA"/>
</dbReference>
<sequence length="480" mass="52541">MNKTPLKPKEIDALKRSVNFDEVVLGYSESDALAEAARCIQCKAPKCVAGCPVGIGIKKFIYQITQKDYRAAYRTIREKNNFPSLCGRVCPAEYQCRKTCIFTKKDEPFASDGAINIHFLERFIGDYGMKNKISDVMGTGLKPVPITRPLSKFKVAIVGSGPAGLCCAGELVRNGIKVVIFEGLHKTGGVLRYGIPPFRLPRDILDFEINCLKDLGVEIDTNFIVGKTKTLDELFVDGFSAIFLGLGAGIPSFLVIKGENLCNIYSANEFLTRVNLMSAYKFPQAHTPVNEGKHIIVVGGGNTAIDAARCALRLQKRAGMKPDTTIVYRRTEVEMPARRLEIEHAKEEGVIFRFLVKPSEFVGDENGFVKKLTSLECTLGEPDASGRRRPVEKPGSNFDMECDMAVIAVGLKANQILTKVTPQLKVDKYGDVMVNPETMETSIKRVFAGGDIVGGEGTVIEAMGMAKKAANGIINVLRSL</sequence>
<feature type="domain" description="Dihydroprymidine dehydrogenase" evidence="2">
    <location>
        <begin position="17"/>
        <end position="132"/>
    </location>
</feature>
<dbReference type="Gene3D" id="3.50.50.60">
    <property type="entry name" value="FAD/NAD(P)-binding domain"/>
    <property type="match status" value="3"/>
</dbReference>
<accession>A0A2J0LDW6</accession>
<dbReference type="Pfam" id="PF07992">
    <property type="entry name" value="Pyr_redox_2"/>
    <property type="match status" value="1"/>
</dbReference>
<dbReference type="GO" id="GO:0016491">
    <property type="term" value="F:oxidoreductase activity"/>
    <property type="evidence" value="ECO:0007669"/>
    <property type="project" value="InterPro"/>
</dbReference>
<comment type="caution">
    <text evidence="3">The sequence shown here is derived from an EMBL/GenBank/DDBJ whole genome shotgun (WGS) entry which is preliminary data.</text>
</comment>
<dbReference type="SUPFAM" id="SSF46548">
    <property type="entry name" value="alpha-helical ferredoxin"/>
    <property type="match status" value="1"/>
</dbReference>
<evidence type="ECO:0000259" key="1">
    <source>
        <dbReference type="Pfam" id="PF07992"/>
    </source>
</evidence>
<dbReference type="Proteomes" id="UP000231267">
    <property type="component" value="Unassembled WGS sequence"/>
</dbReference>
<evidence type="ECO:0000313" key="4">
    <source>
        <dbReference type="Proteomes" id="UP000231267"/>
    </source>
</evidence>
<dbReference type="InterPro" id="IPR009051">
    <property type="entry name" value="Helical_ferredxn"/>
</dbReference>
<dbReference type="InterPro" id="IPR006004">
    <property type="entry name" value="SudA-like"/>
</dbReference>
<dbReference type="AlphaFoldDB" id="A0A2J0LDW6"/>
<evidence type="ECO:0000313" key="3">
    <source>
        <dbReference type="EMBL" id="PIW66058.1"/>
    </source>
</evidence>